<keyword evidence="1" id="KW-0472">Membrane</keyword>
<accession>A0A1L9QME2</accession>
<evidence type="ECO:0000313" key="2">
    <source>
        <dbReference type="EMBL" id="OJJ22248.1"/>
    </source>
</evidence>
<protein>
    <submittedName>
        <fullName evidence="2">Uncharacterized protein</fullName>
    </submittedName>
</protein>
<dbReference type="EMBL" id="MLAW01000043">
    <property type="protein sequence ID" value="OJJ22248.1"/>
    <property type="molecule type" value="Genomic_DNA"/>
</dbReference>
<keyword evidence="1" id="KW-1133">Transmembrane helix</keyword>
<proteinExistence type="predicted"/>
<feature type="transmembrane region" description="Helical" evidence="1">
    <location>
        <begin position="79"/>
        <end position="99"/>
    </location>
</feature>
<sequence length="122" mass="13991">MTDRRSPENKENPYFKRLQLYVYLTPVVGFVPALWTLYQKKGDRQIQLTCRLAVVLALSWAIAISLLNTSANASESLHLPLLITSSTLTSGYFFLNIWLMIRLWRHQNICIPGISELGDRLP</sequence>
<evidence type="ECO:0000313" key="3">
    <source>
        <dbReference type="Proteomes" id="UP000183940"/>
    </source>
</evidence>
<reference evidence="2" key="1">
    <citation type="submission" date="2016-10" db="EMBL/GenBank/DDBJ databases">
        <title>CRISPR-Cas defence system in Roseofilum reptotaenium: evidence of a bacteriophage-cyanobacterium arms race in the coral black band disease.</title>
        <authorList>
            <person name="Buerger P."/>
            <person name="Wood-Charlson E.M."/>
            <person name="Weynberg K.D."/>
            <person name="Willis B."/>
            <person name="Van Oppen M.J."/>
        </authorList>
    </citation>
    <scope>NUCLEOTIDE SEQUENCE [LARGE SCALE GENOMIC DNA]</scope>
    <source>
        <strain evidence="2">AO1-A</strain>
    </source>
</reference>
<feature type="transmembrane region" description="Helical" evidence="1">
    <location>
        <begin position="50"/>
        <end position="67"/>
    </location>
</feature>
<feature type="transmembrane region" description="Helical" evidence="1">
    <location>
        <begin position="20"/>
        <end position="38"/>
    </location>
</feature>
<keyword evidence="1" id="KW-0812">Transmembrane</keyword>
<name>A0A1L9QME2_9CYAN</name>
<dbReference type="AlphaFoldDB" id="A0A1L9QME2"/>
<evidence type="ECO:0000256" key="1">
    <source>
        <dbReference type="SAM" id="Phobius"/>
    </source>
</evidence>
<keyword evidence="3" id="KW-1185">Reference proteome</keyword>
<dbReference type="Proteomes" id="UP000183940">
    <property type="component" value="Unassembled WGS sequence"/>
</dbReference>
<dbReference type="STRING" id="1925591.BI308_19705"/>
<gene>
    <name evidence="2" type="ORF">BI308_19705</name>
</gene>
<organism evidence="2 3">
    <name type="scientific">Roseofilum reptotaenium AO1-A</name>
    <dbReference type="NCBI Taxonomy" id="1925591"/>
    <lineage>
        <taxon>Bacteria</taxon>
        <taxon>Bacillati</taxon>
        <taxon>Cyanobacteriota</taxon>
        <taxon>Cyanophyceae</taxon>
        <taxon>Desertifilales</taxon>
        <taxon>Desertifilaceae</taxon>
        <taxon>Roseofilum</taxon>
    </lineage>
</organism>
<comment type="caution">
    <text evidence="2">The sequence shown here is derived from an EMBL/GenBank/DDBJ whole genome shotgun (WGS) entry which is preliminary data.</text>
</comment>